<name>A0A9Q1CD51_HOLLE</name>
<feature type="region of interest" description="Disordered" evidence="12">
    <location>
        <begin position="120"/>
        <end position="148"/>
    </location>
</feature>
<dbReference type="InterPro" id="IPR003604">
    <property type="entry name" value="Matrin/U1-like-C_Znf_C2H2"/>
</dbReference>
<evidence type="ECO:0000256" key="7">
    <source>
        <dbReference type="ARBA" id="ARBA00023187"/>
    </source>
</evidence>
<dbReference type="InterPro" id="IPR013085">
    <property type="entry name" value="U1-CZ_Znf_C2H2"/>
</dbReference>
<keyword evidence="2" id="KW-0507">mRNA processing</keyword>
<keyword evidence="15" id="KW-1185">Reference proteome</keyword>
<evidence type="ECO:0000256" key="3">
    <source>
        <dbReference type="ARBA" id="ARBA00022723"/>
    </source>
</evidence>
<dbReference type="PANTHER" id="PTHR16465:SF0">
    <property type="entry name" value="ZINC FINGER MATRIN-TYPE PROTEIN 5"/>
    <property type="match status" value="1"/>
</dbReference>
<comment type="subcellular location">
    <subcellularLocation>
        <location evidence="1">Nucleus</location>
    </subcellularLocation>
</comment>
<evidence type="ECO:0000256" key="10">
    <source>
        <dbReference type="ARBA" id="ARBA00076547"/>
    </source>
</evidence>
<feature type="domain" description="C3H1-type" evidence="13">
    <location>
        <begin position="51"/>
        <end position="79"/>
    </location>
</feature>
<reference evidence="14" key="1">
    <citation type="submission" date="2021-10" db="EMBL/GenBank/DDBJ databases">
        <title>Tropical sea cucumber genome reveals ecological adaptation and Cuvierian tubules defense mechanism.</title>
        <authorList>
            <person name="Chen T."/>
        </authorList>
    </citation>
    <scope>NUCLEOTIDE SEQUENCE</scope>
    <source>
        <strain evidence="14">Nanhai2018</strain>
        <tissue evidence="14">Muscle</tissue>
    </source>
</reference>
<evidence type="ECO:0000256" key="1">
    <source>
        <dbReference type="ARBA" id="ARBA00004123"/>
    </source>
</evidence>
<evidence type="ECO:0000256" key="8">
    <source>
        <dbReference type="ARBA" id="ARBA00023242"/>
    </source>
</evidence>
<comment type="caution">
    <text evidence="14">The sequence shown here is derived from an EMBL/GenBank/DDBJ whole genome shotgun (WGS) entry which is preliminary data.</text>
</comment>
<evidence type="ECO:0000256" key="12">
    <source>
        <dbReference type="SAM" id="MobiDB-lite"/>
    </source>
</evidence>
<dbReference type="SMART" id="SM00451">
    <property type="entry name" value="ZnF_U1"/>
    <property type="match status" value="1"/>
</dbReference>
<keyword evidence="4" id="KW-0747">Spliceosome</keyword>
<dbReference type="SUPFAM" id="SSF90229">
    <property type="entry name" value="CCCH zinc finger"/>
    <property type="match status" value="1"/>
</dbReference>
<dbReference type="Gene3D" id="3.30.160.60">
    <property type="entry name" value="Classic Zinc Finger"/>
    <property type="match status" value="1"/>
</dbReference>
<keyword evidence="8" id="KW-0539">Nucleus</keyword>
<evidence type="ECO:0000256" key="9">
    <source>
        <dbReference type="ARBA" id="ARBA00067764"/>
    </source>
</evidence>
<evidence type="ECO:0000313" key="15">
    <source>
        <dbReference type="Proteomes" id="UP001152320"/>
    </source>
</evidence>
<evidence type="ECO:0000256" key="5">
    <source>
        <dbReference type="ARBA" id="ARBA00022771"/>
    </source>
</evidence>
<gene>
    <name evidence="14" type="ORF">HOLleu_09607</name>
</gene>
<proteinExistence type="predicted"/>
<keyword evidence="3 11" id="KW-0479">Metal-binding</keyword>
<evidence type="ECO:0000256" key="2">
    <source>
        <dbReference type="ARBA" id="ARBA00022664"/>
    </source>
</evidence>
<dbReference type="SUPFAM" id="SSF57667">
    <property type="entry name" value="beta-beta-alpha zinc fingers"/>
    <property type="match status" value="1"/>
</dbReference>
<dbReference type="InterPro" id="IPR036236">
    <property type="entry name" value="Znf_C2H2_sf"/>
</dbReference>
<feature type="compositionally biased region" description="Polar residues" evidence="12">
    <location>
        <begin position="122"/>
        <end position="146"/>
    </location>
</feature>
<keyword evidence="5 11" id="KW-0863">Zinc-finger</keyword>
<keyword evidence="7" id="KW-0508">mRNA splicing</keyword>
<dbReference type="Pfam" id="PF06220">
    <property type="entry name" value="zf-U1"/>
    <property type="match status" value="1"/>
</dbReference>
<evidence type="ECO:0000313" key="14">
    <source>
        <dbReference type="EMBL" id="KAJ8042760.1"/>
    </source>
</evidence>
<evidence type="ECO:0000259" key="13">
    <source>
        <dbReference type="PROSITE" id="PS50103"/>
    </source>
</evidence>
<dbReference type="InterPro" id="IPR000571">
    <property type="entry name" value="Znf_CCCH"/>
</dbReference>
<protein>
    <recommendedName>
        <fullName evidence="9">Zinc finger matrin-type protein 5</fullName>
    </recommendedName>
    <alternativeName>
        <fullName evidence="10">U11/U12 small nuclear ribonucleoprotein 20 kDa protein</fullName>
    </alternativeName>
</protein>
<organism evidence="14 15">
    <name type="scientific">Holothuria leucospilota</name>
    <name type="common">Black long sea cucumber</name>
    <name type="synonym">Mertensiothuria leucospilota</name>
    <dbReference type="NCBI Taxonomy" id="206669"/>
    <lineage>
        <taxon>Eukaryota</taxon>
        <taxon>Metazoa</taxon>
        <taxon>Echinodermata</taxon>
        <taxon>Eleutherozoa</taxon>
        <taxon>Echinozoa</taxon>
        <taxon>Holothuroidea</taxon>
        <taxon>Aspidochirotacea</taxon>
        <taxon>Aspidochirotida</taxon>
        <taxon>Holothuriidae</taxon>
        <taxon>Holothuria</taxon>
    </lineage>
</organism>
<dbReference type="GO" id="GO:0008270">
    <property type="term" value="F:zinc ion binding"/>
    <property type="evidence" value="ECO:0007669"/>
    <property type="project" value="UniProtKB-KW"/>
</dbReference>
<dbReference type="GO" id="GO:0005689">
    <property type="term" value="C:U12-type spliceosomal complex"/>
    <property type="evidence" value="ECO:0007669"/>
    <property type="project" value="TreeGrafter"/>
</dbReference>
<sequence length="182" mass="21146">MGKRYYCDYCDKSFPDNIQNRKKHMSGVQHERQVKTHYFAFKDPEEILEEELKKRPCRILHQNGYCSFHPVCRFSHLTPQWEQELRKKISLKYQRQEAAVQAQTTPKVEVNPTLEGWMAKQASDQRQNSSTNSDQAHSSHTNTAPTNLFKMPAEICERTDLPPSVIPPSLDALVRAETLDWG</sequence>
<dbReference type="EMBL" id="JAIZAY010000004">
    <property type="protein sequence ID" value="KAJ8042760.1"/>
    <property type="molecule type" value="Genomic_DNA"/>
</dbReference>
<dbReference type="GO" id="GO:0003676">
    <property type="term" value="F:nucleic acid binding"/>
    <property type="evidence" value="ECO:0007669"/>
    <property type="project" value="InterPro"/>
</dbReference>
<evidence type="ECO:0000256" key="11">
    <source>
        <dbReference type="PROSITE-ProRule" id="PRU00723"/>
    </source>
</evidence>
<accession>A0A9Q1CD51</accession>
<evidence type="ECO:0000256" key="6">
    <source>
        <dbReference type="ARBA" id="ARBA00022833"/>
    </source>
</evidence>
<dbReference type="AlphaFoldDB" id="A0A9Q1CD51"/>
<dbReference type="OrthoDB" id="2417221at2759"/>
<dbReference type="PROSITE" id="PS50103">
    <property type="entry name" value="ZF_C3H1"/>
    <property type="match status" value="1"/>
</dbReference>
<dbReference type="Proteomes" id="UP001152320">
    <property type="component" value="Chromosome 4"/>
</dbReference>
<dbReference type="GO" id="GO:0006397">
    <property type="term" value="P:mRNA processing"/>
    <property type="evidence" value="ECO:0007669"/>
    <property type="project" value="UniProtKB-KW"/>
</dbReference>
<dbReference type="GO" id="GO:0008380">
    <property type="term" value="P:RNA splicing"/>
    <property type="evidence" value="ECO:0007669"/>
    <property type="project" value="UniProtKB-KW"/>
</dbReference>
<dbReference type="FunFam" id="3.30.160.60:FF:000741">
    <property type="entry name" value="Zinc finger matrin-type protein 5"/>
    <property type="match status" value="1"/>
</dbReference>
<evidence type="ECO:0000256" key="4">
    <source>
        <dbReference type="ARBA" id="ARBA00022728"/>
    </source>
</evidence>
<feature type="zinc finger region" description="C3H1-type" evidence="11">
    <location>
        <begin position="51"/>
        <end position="79"/>
    </location>
</feature>
<keyword evidence="6 11" id="KW-0862">Zinc</keyword>
<dbReference type="PANTHER" id="PTHR16465">
    <property type="entry name" value="NUCLEASE-RELATED"/>
    <property type="match status" value="1"/>
</dbReference>
<dbReference type="InterPro" id="IPR036855">
    <property type="entry name" value="Znf_CCCH_sf"/>
</dbReference>